<comment type="similarity">
    <text evidence="2">Belongs to the nucleotide-sugar transporter family. SLC35B subfamily.</text>
</comment>
<evidence type="ECO:0000256" key="9">
    <source>
        <dbReference type="ARBA" id="ARBA00042729"/>
    </source>
</evidence>
<organism evidence="10 11">
    <name type="scientific">Lepeophtheirus salmonis</name>
    <name type="common">Salmon louse</name>
    <name type="synonym">Caligus salmonis</name>
    <dbReference type="NCBI Taxonomy" id="72036"/>
    <lineage>
        <taxon>Eukaryota</taxon>
        <taxon>Metazoa</taxon>
        <taxon>Ecdysozoa</taxon>
        <taxon>Arthropoda</taxon>
        <taxon>Crustacea</taxon>
        <taxon>Multicrustacea</taxon>
        <taxon>Hexanauplia</taxon>
        <taxon>Copepoda</taxon>
        <taxon>Siphonostomatoida</taxon>
        <taxon>Caligidae</taxon>
        <taxon>Lepeophtheirus</taxon>
    </lineage>
</organism>
<dbReference type="PANTHER" id="PTHR10778:SF8">
    <property type="entry name" value="ADENOSINE 3'-PHOSPHO 5'-PHOSPHOSULFATE TRANSPORTER 2"/>
    <property type="match status" value="1"/>
</dbReference>
<dbReference type="GO" id="GO:0046964">
    <property type="term" value="F:3'-phosphoadenosine 5'-phosphosulfate transmembrane transporter activity"/>
    <property type="evidence" value="ECO:0007669"/>
    <property type="project" value="TreeGrafter"/>
</dbReference>
<gene>
    <name evidence="10" type="ORF">LSAA_2077</name>
</gene>
<accession>A0A7R8CDJ7</accession>
<dbReference type="InterPro" id="IPR013657">
    <property type="entry name" value="SCL35B1-4/HUT1"/>
</dbReference>
<evidence type="ECO:0000256" key="5">
    <source>
        <dbReference type="ARBA" id="ARBA00022989"/>
    </source>
</evidence>
<dbReference type="PANTHER" id="PTHR10778">
    <property type="entry name" value="SOLUTE CARRIER FAMILY 35 MEMBER B"/>
    <property type="match status" value="1"/>
</dbReference>
<evidence type="ECO:0000256" key="3">
    <source>
        <dbReference type="ARBA" id="ARBA00022448"/>
    </source>
</evidence>
<evidence type="ECO:0000256" key="1">
    <source>
        <dbReference type="ARBA" id="ARBA00004653"/>
    </source>
</evidence>
<evidence type="ECO:0000256" key="4">
    <source>
        <dbReference type="ARBA" id="ARBA00022692"/>
    </source>
</evidence>
<evidence type="ECO:0000313" key="11">
    <source>
        <dbReference type="Proteomes" id="UP000675881"/>
    </source>
</evidence>
<evidence type="ECO:0000256" key="8">
    <source>
        <dbReference type="ARBA" id="ARBA00041866"/>
    </source>
</evidence>
<dbReference type="EMBL" id="HG994580">
    <property type="protein sequence ID" value="CAF2781707.1"/>
    <property type="molecule type" value="Genomic_DNA"/>
</dbReference>
<reference evidence="10" key="1">
    <citation type="submission" date="2021-02" db="EMBL/GenBank/DDBJ databases">
        <authorList>
            <person name="Bekaert M."/>
        </authorList>
    </citation>
    <scope>NUCLEOTIDE SEQUENCE</scope>
    <source>
        <strain evidence="10">IoA-00</strain>
    </source>
</reference>
<keyword evidence="3" id="KW-0813">Transport</keyword>
<protein>
    <recommendedName>
        <fullName evidence="7">Adenosine 3'-phospho 5'-phosphosulfate transporter 2</fullName>
    </recommendedName>
    <alternativeName>
        <fullName evidence="8">PAPS transporter 2</fullName>
    </alternativeName>
    <alternativeName>
        <fullName evidence="9">Solute carrier family 35 member B3 homolog</fullName>
    </alternativeName>
</protein>
<evidence type="ECO:0000256" key="2">
    <source>
        <dbReference type="ARBA" id="ARBA00010694"/>
    </source>
</evidence>
<dbReference type="Proteomes" id="UP000675881">
    <property type="component" value="Chromosome 1"/>
</dbReference>
<dbReference type="AlphaFoldDB" id="A0A7R8CDJ7"/>
<dbReference type="OrthoDB" id="438495at2759"/>
<keyword evidence="6" id="KW-0472">Membrane</keyword>
<keyword evidence="4" id="KW-0812">Transmembrane</keyword>
<dbReference type="Pfam" id="PF08449">
    <property type="entry name" value="UAA"/>
    <property type="match status" value="1"/>
</dbReference>
<dbReference type="GO" id="GO:0000139">
    <property type="term" value="C:Golgi membrane"/>
    <property type="evidence" value="ECO:0007669"/>
    <property type="project" value="UniProtKB-SubCell"/>
</dbReference>
<evidence type="ECO:0000313" key="10">
    <source>
        <dbReference type="EMBL" id="CAF2781707.1"/>
    </source>
</evidence>
<name>A0A7R8CDJ7_LEPSM</name>
<comment type="subcellular location">
    <subcellularLocation>
        <location evidence="1">Golgi apparatus membrane</location>
        <topology evidence="1">Multi-pass membrane protein</topology>
    </subcellularLocation>
</comment>
<keyword evidence="5" id="KW-1133">Transmembrane helix</keyword>
<evidence type="ECO:0000256" key="6">
    <source>
        <dbReference type="ARBA" id="ARBA00023136"/>
    </source>
</evidence>
<dbReference type="GO" id="GO:0005789">
    <property type="term" value="C:endoplasmic reticulum membrane"/>
    <property type="evidence" value="ECO:0007669"/>
    <property type="project" value="TreeGrafter"/>
</dbReference>
<sequence>MIREEDSVELKTSATHDEIPTTTVKNKLLPSTVQDVQKNSPTNPKHVQIFCMDLSAFKSNHQFLILSSLIFIYIYLTYGYIHEYIFRIPEMRDKGWSVTLFQFLYYSIFSKFDMELQGIKRRASYSIYVVLAFLTLITMGFSNASLEHLNYPTQVIFKSCKLIPVLIGGTIIQGKKYSSIDYLAALIMSIGLALFMTVDVRVNPNFNFIGVAMILTALIADAFLGNIQERTMRHFEATNSEMSFLHIFLWIFNAINITNDFWRHSRDSTKF</sequence>
<evidence type="ECO:0000256" key="7">
    <source>
        <dbReference type="ARBA" id="ARBA00039669"/>
    </source>
</evidence>
<keyword evidence="11" id="KW-1185">Reference proteome</keyword>
<proteinExistence type="inferred from homology"/>